<protein>
    <submittedName>
        <fullName evidence="2">Uncharacterized protein</fullName>
    </submittedName>
</protein>
<accession>A0A6J8B202</accession>
<dbReference type="EMBL" id="CACVKT020002266">
    <property type="protein sequence ID" value="CAC5377155.1"/>
    <property type="molecule type" value="Genomic_DNA"/>
</dbReference>
<evidence type="ECO:0000313" key="3">
    <source>
        <dbReference type="Proteomes" id="UP000507470"/>
    </source>
</evidence>
<proteinExistence type="predicted"/>
<keyword evidence="3" id="KW-1185">Reference proteome</keyword>
<evidence type="ECO:0000256" key="1">
    <source>
        <dbReference type="SAM" id="MobiDB-lite"/>
    </source>
</evidence>
<sequence>MKRQLVKVQEKQINVEKKVDIMIQILQLKTNEPKKGSKKINVPAQIAQSRRDGYQQGITEKDFIWKIKNETGSILKYNSAENKEKSGFIIEFVKGQYPEEVEGVIREGIKTNFESIKAKKRREETGKQEEHNKKMAVYSRMRRSSRNQIDANRKRKKYIFMSDVSISSSTTTSVKPADLDDNQKRWLFVGICLHSVISPALRKYIVPILTKLFHKLSIQYRIDTQTYPKYLQKYPTTNAFLNYEAANNNKAVYGNQRAKYDYAIKNAVDLSKLFILTHMTHYTGFDEKCDSSALLGLIINIDQFPPVVKSVAENVRRDVRNPWAHCDFTEWDAIKYATSFQLMEKLVKDLSLSSIDENQIVVEINKWKENGQRFLSGTTFGLELVNEIRQQTQSLAEYSKHVVTTTDNNFLKMKKELDNCEKVFENKVNNLKKNNEREFCELKEVSKHFSVTIH</sequence>
<dbReference type="Proteomes" id="UP000507470">
    <property type="component" value="Unassembled WGS sequence"/>
</dbReference>
<feature type="region of interest" description="Disordered" evidence="1">
    <location>
        <begin position="120"/>
        <end position="146"/>
    </location>
</feature>
<reference evidence="2 3" key="1">
    <citation type="submission" date="2020-06" db="EMBL/GenBank/DDBJ databases">
        <authorList>
            <person name="Li R."/>
            <person name="Bekaert M."/>
        </authorList>
    </citation>
    <scope>NUCLEOTIDE SEQUENCE [LARGE SCALE GENOMIC DNA]</scope>
    <source>
        <strain evidence="3">wild</strain>
    </source>
</reference>
<dbReference type="OrthoDB" id="5988093at2759"/>
<feature type="compositionally biased region" description="Basic and acidic residues" evidence="1">
    <location>
        <begin position="121"/>
        <end position="133"/>
    </location>
</feature>
<organism evidence="2 3">
    <name type="scientific">Mytilus coruscus</name>
    <name type="common">Sea mussel</name>
    <dbReference type="NCBI Taxonomy" id="42192"/>
    <lineage>
        <taxon>Eukaryota</taxon>
        <taxon>Metazoa</taxon>
        <taxon>Spiralia</taxon>
        <taxon>Lophotrochozoa</taxon>
        <taxon>Mollusca</taxon>
        <taxon>Bivalvia</taxon>
        <taxon>Autobranchia</taxon>
        <taxon>Pteriomorphia</taxon>
        <taxon>Mytilida</taxon>
        <taxon>Mytiloidea</taxon>
        <taxon>Mytilidae</taxon>
        <taxon>Mytilinae</taxon>
        <taxon>Mytilus</taxon>
    </lineage>
</organism>
<dbReference type="AlphaFoldDB" id="A0A6J8B202"/>
<evidence type="ECO:0000313" key="2">
    <source>
        <dbReference type="EMBL" id="CAC5377155.1"/>
    </source>
</evidence>
<name>A0A6J8B202_MYTCO</name>
<gene>
    <name evidence="2" type="ORF">MCOR_13525</name>
</gene>